<evidence type="ECO:0000313" key="3">
    <source>
        <dbReference type="Proteomes" id="UP000183809"/>
    </source>
</evidence>
<evidence type="ECO:0000313" key="2">
    <source>
        <dbReference type="EMBL" id="OJD29172.1"/>
    </source>
</evidence>
<comment type="caution">
    <text evidence="2">The sequence shown here is derived from an EMBL/GenBank/DDBJ whole genome shotgun (WGS) entry which is preliminary data.</text>
</comment>
<sequence length="501" mass="55414">MASIHNTDSALRIIRAAFTNAISGKGAANGSPSDGATIMKRQAAQRASETFKPDAHVPRSHGGIWSTNGPIPPDDGYGDVDLKIAKISEIETHFHACFAEVLASDHLRVEEALCMPLDLLAAIERLVKDYNLDIDRFKSMALNKIKDTGGALTLSNVLAIEQDIKTEPANRDPPYTLTCTPVWRSGDSARFNSSNRVPSAYLEAQNGNSSTTTLPATPTSFSPLTTADSVLSSSVGAAANQSIIHRGPMFVTPAKRNISLDETSVQQRRPQRPSTASSSQAYEGMSLLESTMQDIIDRAVNEAEARHMQEQEAMEANHQVDLQTIQAHYSTKINAIESKHQEQHQELAQTARMNRAKEAVLTKMFQYQCRQLAQEKADLEAQIVALKDQKKDVEKHCQNLEAQNKKASKLQDDMKKLQDDKKKLQDDNQKLQDDNQKLQDDNQKLQDVKQKLVQDVQTLQNNLDMAGGKMRNATYFLNLAWNSLVAQLDDAANVVQPDANQ</sequence>
<feature type="region of interest" description="Disordered" evidence="1">
    <location>
        <begin position="47"/>
        <end position="72"/>
    </location>
</feature>
<dbReference type="AlphaFoldDB" id="A0A1J9RMM8"/>
<feature type="region of interest" description="Disordered" evidence="1">
    <location>
        <begin position="261"/>
        <end position="281"/>
    </location>
</feature>
<keyword evidence="3" id="KW-1185">Reference proteome</keyword>
<feature type="compositionally biased region" description="Basic and acidic residues" evidence="1">
    <location>
        <begin position="409"/>
        <end position="442"/>
    </location>
</feature>
<dbReference type="EMBL" id="MNUE01000089">
    <property type="protein sequence ID" value="OJD29172.1"/>
    <property type="molecule type" value="Genomic_DNA"/>
</dbReference>
<dbReference type="OrthoDB" id="10658978at2759"/>
<protein>
    <submittedName>
        <fullName evidence="2">Centriolin isoform x3</fullName>
    </submittedName>
</protein>
<name>A0A1J9RMM8_9PEZI</name>
<accession>A0A1J9RMM8</accession>
<organism evidence="2 3">
    <name type="scientific">Diplodia corticola</name>
    <dbReference type="NCBI Taxonomy" id="236234"/>
    <lineage>
        <taxon>Eukaryota</taxon>
        <taxon>Fungi</taxon>
        <taxon>Dikarya</taxon>
        <taxon>Ascomycota</taxon>
        <taxon>Pezizomycotina</taxon>
        <taxon>Dothideomycetes</taxon>
        <taxon>Dothideomycetes incertae sedis</taxon>
        <taxon>Botryosphaeriales</taxon>
        <taxon>Botryosphaeriaceae</taxon>
        <taxon>Diplodia</taxon>
    </lineage>
</organism>
<dbReference type="RefSeq" id="XP_020125432.1">
    <property type="nucleotide sequence ID" value="XM_020279698.1"/>
</dbReference>
<dbReference type="GeneID" id="31019961"/>
<feature type="region of interest" description="Disordered" evidence="1">
    <location>
        <begin position="402"/>
        <end position="442"/>
    </location>
</feature>
<reference evidence="2 3" key="1">
    <citation type="submission" date="2016-10" db="EMBL/GenBank/DDBJ databases">
        <title>Proteomics and genomics reveal pathogen-plant mechanisms compatible with a hemibiotrophic lifestyle of Diplodia corticola.</title>
        <authorList>
            <person name="Fernandes I."/>
            <person name="De Jonge R."/>
            <person name="Van De Peer Y."/>
            <person name="Devreese B."/>
            <person name="Alves A."/>
            <person name="Esteves A.C."/>
        </authorList>
    </citation>
    <scope>NUCLEOTIDE SEQUENCE [LARGE SCALE GENOMIC DNA]</scope>
    <source>
        <strain evidence="2 3">CBS 112549</strain>
    </source>
</reference>
<dbReference type="Proteomes" id="UP000183809">
    <property type="component" value="Unassembled WGS sequence"/>
</dbReference>
<gene>
    <name evidence="2" type="ORF">BKCO1_890002</name>
</gene>
<evidence type="ECO:0000256" key="1">
    <source>
        <dbReference type="SAM" id="MobiDB-lite"/>
    </source>
</evidence>
<proteinExistence type="predicted"/>